<protein>
    <submittedName>
        <fullName evidence="2">Uncharacterized protein</fullName>
    </submittedName>
</protein>
<evidence type="ECO:0000256" key="1">
    <source>
        <dbReference type="SAM" id="Phobius"/>
    </source>
</evidence>
<organism evidence="2 3">
    <name type="scientific">Immersiella caudata</name>
    <dbReference type="NCBI Taxonomy" id="314043"/>
    <lineage>
        <taxon>Eukaryota</taxon>
        <taxon>Fungi</taxon>
        <taxon>Dikarya</taxon>
        <taxon>Ascomycota</taxon>
        <taxon>Pezizomycotina</taxon>
        <taxon>Sordariomycetes</taxon>
        <taxon>Sordariomycetidae</taxon>
        <taxon>Sordariales</taxon>
        <taxon>Lasiosphaeriaceae</taxon>
        <taxon>Immersiella</taxon>
    </lineage>
</organism>
<keyword evidence="1" id="KW-1133">Transmembrane helix</keyword>
<keyword evidence="1" id="KW-0812">Transmembrane</keyword>
<proteinExistence type="predicted"/>
<sequence length="166" mass="18168">MAVRVDGPQLRKIWTRFTARVGKLLKLDFEGFWGSHLSIASSEKLVSFSSLASTCGAKLYSDILRKQSPPNLSINIGRARINDLWLVGAVAVAVVAQFAVFVVSTHDAVSEKHALGFAFISRGTLMLFIGMLWCAALIEQSAREVTFDTGSSLAKLKADRRYIGFS</sequence>
<comment type="caution">
    <text evidence="2">The sequence shown here is derived from an EMBL/GenBank/DDBJ whole genome shotgun (WGS) entry which is preliminary data.</text>
</comment>
<name>A0AA39WSB6_9PEZI</name>
<keyword evidence="1" id="KW-0472">Membrane</keyword>
<feature type="transmembrane region" description="Helical" evidence="1">
    <location>
        <begin position="115"/>
        <end position="138"/>
    </location>
</feature>
<accession>A0AA39WSB6</accession>
<dbReference type="AlphaFoldDB" id="A0AA39WSB6"/>
<keyword evidence="3" id="KW-1185">Reference proteome</keyword>
<evidence type="ECO:0000313" key="2">
    <source>
        <dbReference type="EMBL" id="KAK0620687.1"/>
    </source>
</evidence>
<feature type="transmembrane region" description="Helical" evidence="1">
    <location>
        <begin position="84"/>
        <end position="103"/>
    </location>
</feature>
<dbReference type="EMBL" id="JAULSU010000004">
    <property type="protein sequence ID" value="KAK0620687.1"/>
    <property type="molecule type" value="Genomic_DNA"/>
</dbReference>
<gene>
    <name evidence="2" type="ORF">B0T14DRAFT_567418</name>
</gene>
<dbReference type="Proteomes" id="UP001175000">
    <property type="component" value="Unassembled WGS sequence"/>
</dbReference>
<reference evidence="2" key="1">
    <citation type="submission" date="2023-06" db="EMBL/GenBank/DDBJ databases">
        <title>Genome-scale phylogeny and comparative genomics of the fungal order Sordariales.</title>
        <authorList>
            <consortium name="Lawrence Berkeley National Laboratory"/>
            <person name="Hensen N."/>
            <person name="Bonometti L."/>
            <person name="Westerberg I."/>
            <person name="Brannstrom I.O."/>
            <person name="Guillou S."/>
            <person name="Cros-Aarteil S."/>
            <person name="Calhoun S."/>
            <person name="Haridas S."/>
            <person name="Kuo A."/>
            <person name="Mondo S."/>
            <person name="Pangilinan J."/>
            <person name="Riley R."/>
            <person name="Labutti K."/>
            <person name="Andreopoulos B."/>
            <person name="Lipzen A."/>
            <person name="Chen C."/>
            <person name="Yanf M."/>
            <person name="Daum C."/>
            <person name="Ng V."/>
            <person name="Clum A."/>
            <person name="Steindorff A."/>
            <person name="Ohm R."/>
            <person name="Martin F."/>
            <person name="Silar P."/>
            <person name="Natvig D."/>
            <person name="Lalanne C."/>
            <person name="Gautier V."/>
            <person name="Ament-Velasquez S.L."/>
            <person name="Kruys A."/>
            <person name="Hutchinson M.I."/>
            <person name="Powell A.J."/>
            <person name="Barry K."/>
            <person name="Miller A.N."/>
            <person name="Grigoriev I.V."/>
            <person name="Debuchy R."/>
            <person name="Gladieux P."/>
            <person name="Thoren M.H."/>
            <person name="Johannesson H."/>
        </authorList>
    </citation>
    <scope>NUCLEOTIDE SEQUENCE</scope>
    <source>
        <strain evidence="2">CBS 606.72</strain>
    </source>
</reference>
<evidence type="ECO:0000313" key="3">
    <source>
        <dbReference type="Proteomes" id="UP001175000"/>
    </source>
</evidence>